<dbReference type="PANTHER" id="PTHR47022">
    <property type="entry name" value="BTB AND MATH DOMAIN-CONTAINING PROTEIN 36-RELATED"/>
    <property type="match status" value="1"/>
</dbReference>
<keyword evidence="2" id="KW-1185">Reference proteome</keyword>
<dbReference type="Gene3D" id="3.30.710.10">
    <property type="entry name" value="Potassium Channel Kv1.1, Chain A"/>
    <property type="match status" value="8"/>
</dbReference>
<dbReference type="InterPro" id="IPR008974">
    <property type="entry name" value="TRAF-like"/>
</dbReference>
<name>A0A2A6BKH9_PRIPA</name>
<dbReference type="Gene3D" id="2.60.210.10">
    <property type="entry name" value="Apoptosis, Tumor Necrosis Factor Receptor Associated Protein 2, Chain A"/>
    <property type="match status" value="4"/>
</dbReference>
<dbReference type="PROSITE" id="PS50097">
    <property type="entry name" value="BTB"/>
    <property type="match status" value="7"/>
</dbReference>
<proteinExistence type="predicted"/>
<dbReference type="Pfam" id="PF00917">
    <property type="entry name" value="MATH"/>
    <property type="match status" value="6"/>
</dbReference>
<dbReference type="FunFam" id="3.30.710.10:FF:000264">
    <property type="entry name" value="BTB domain-containing protein"/>
    <property type="match status" value="1"/>
</dbReference>
<gene>
    <name evidence="1" type="primary">WBGene00094388</name>
</gene>
<dbReference type="Pfam" id="PF00651">
    <property type="entry name" value="BTB"/>
    <property type="match status" value="8"/>
</dbReference>
<reference evidence="2" key="1">
    <citation type="journal article" date="2008" name="Nat. Genet.">
        <title>The Pristionchus pacificus genome provides a unique perspective on nematode lifestyle and parasitism.</title>
        <authorList>
            <person name="Dieterich C."/>
            <person name="Clifton S.W."/>
            <person name="Schuster L.N."/>
            <person name="Chinwalla A."/>
            <person name="Delehaunty K."/>
            <person name="Dinkelacker I."/>
            <person name="Fulton L."/>
            <person name="Fulton R."/>
            <person name="Godfrey J."/>
            <person name="Minx P."/>
            <person name="Mitreva M."/>
            <person name="Roeseler W."/>
            <person name="Tian H."/>
            <person name="Witte H."/>
            <person name="Yang S.P."/>
            <person name="Wilson R.K."/>
            <person name="Sommer R.J."/>
        </authorList>
    </citation>
    <scope>NUCLEOTIDE SEQUENCE [LARGE SCALE GENOMIC DNA]</scope>
    <source>
        <strain evidence="2">PS312</strain>
    </source>
</reference>
<evidence type="ECO:0000313" key="2">
    <source>
        <dbReference type="Proteomes" id="UP000005239"/>
    </source>
</evidence>
<evidence type="ECO:0000313" key="1">
    <source>
        <dbReference type="EnsemblMetazoa" id="PPA04834.1"/>
    </source>
</evidence>
<dbReference type="EnsemblMetazoa" id="PPA04834.1">
    <property type="protein sequence ID" value="PPA04834.1"/>
    <property type="gene ID" value="WBGene00094388"/>
</dbReference>
<dbReference type="Proteomes" id="UP000005239">
    <property type="component" value="Unassembled WGS sequence"/>
</dbReference>
<dbReference type="InterPro" id="IPR002083">
    <property type="entry name" value="MATH/TRAF_dom"/>
</dbReference>
<protein>
    <submittedName>
        <fullName evidence="1">BTB domain-containing protein</fullName>
    </submittedName>
</protein>
<dbReference type="CDD" id="cd00121">
    <property type="entry name" value="MATH"/>
    <property type="match status" value="2"/>
</dbReference>
<reference evidence="1" key="2">
    <citation type="submission" date="2022-06" db="UniProtKB">
        <authorList>
            <consortium name="EnsemblMetazoa"/>
        </authorList>
    </citation>
    <scope>IDENTIFICATION</scope>
    <source>
        <strain evidence="1">PS312</strain>
    </source>
</reference>
<sequence>MAGASSFVLRWEIDNARARSATGRMESEVFDEGGFEWTINAEKYIHSGVTKFTLSCDMDRNRSWRCEAEVDMYLLYTNNECYTSSIKKRVYFDEKVGNFVHTHDGIRWDYFINPNFNRDDKVTIEFVINIISSDRGKPIFDSIQFDTPNNRSDVILVIGDKRLHVSKEYLSINSPVFEAMFFGDFIEKENNEVEIKDEFVDLLCMIYPGPFKITDATVVHLLVLSDRFQIKHIRYPAEAHLRNSKKFTTAQKLAVAEKYNLNRLRDYCIHTYTASQSIVELESTPEYASFSFEMKAAICDRVMQLLKEKKMADESTFVLRWEIDNATARFATGAVQSKVFEKGGFKWLVCMHKLIQLNSSKIYSITNKNIKHHSHDCCKLSSEFEFFLLFEKTSRQCTLRRARIAKCVLLCNVTLVTVENGNVMRRLKYVTMKVTEAIAHGSAKSSLEFAAPNRRSDVILKIGDEKIHVSKEHIHCPAEEYLRNSKKFTTAQKLAVADKYGHNDLRDYCLHKYTSSQKVAELEIDDAVAKFGTGKVQSEVFDKGGFEWTIAAERIENDKTAFTLRCDAVHNREWKCEADVGMKQHRVSAGPQDVWPKTYLFNGKVIFELHVNIISSERVEFVADVGRFASPNEMSNVILKIGDEKLHVSKEYLSVHSPVFQTMFFGDFVEKGKEEVELKDVVFEEFVDLLHMIYPGNFKITGKLSLRNNCSPYTQFRLKCIFLHIRCPAEDLLRSSKKYTTAEKLTVADKYRLNGLRDYCLHTYTTFLSLGDLKSTPEYTSFSDGMKAAICDRVLELIKEKKIIADPAIFAAPNEMSNVILKIGDEKLHVSKELLHSFANFVGKGKKEVVIKDVVYEEFVDLLHLFYHKTMTITDRKVVHILKLADQFQMEDIQKHAKTYLIQSKGIDVMTKLLVADRYSLIDLKGNNLRFRMTDDSKIVLRWEIDNAAAKFDIDLDTTERLESEVFDKGGFKWNMIVEQDAFSDAKFGLKCEANHNGEWKCEAGVEVRHYYENGIDFNSITKKHVCFKANDNIWTRRSPWHYGDIAIPEYIINGMVVFEFHIKILSSVSESGKLIADPSIFTAPNELSNVILKIGDTKLHVSKEYLAIHSPVFKTMFFGEFAEKEKDKIELKDVVYEKGKEEVEIKEELVDLLHLIYVRTMKITGIHLLDDNSTRLYLFHDILSVKTDRDRTVLHILKLADRFQVEYVLDEAIRHLADSKKFDVMAKLLVADNYNLADLKEECLNSFSSVNEMQKKMMASPDNEYGKFSAAMKVSICDKMMKLKLQMTDDSKIVLRWEIDNATARFATGRVVSEVFDKGGFKWTMVAVKSDRNGYTNFALKCVAAYNGEWKCDTELEIRHYGSYGIAHSVECKEQQFCFNANSNIWVHECNWGWSIMSHSYYLNEDKSILEFHITLINSESGEADPGMFAVPNRMSNVILKIGDEKLHVSKELLAVQSPVFETLFFGEFVEKGKAEVEIKDVDCKEFLDLLHLIYLGTMKITDHAVIHMLKLADRFQMERVLNQAKIHLTESTGFDVMAKLLIADQYNLAVVKNTCLESFTNATELHKKLQASPEYDSFSENMKAAICDRSVKLNLQMKDRSKIILRWEIDNATARFATGRVESEVFYKGGFKWTLLTEKKSDGDGTNFTLRCDAGHNGAWKCDVEIDVIHYDQNGRDYTGCSKECFCFKKGTDRWNFESCWLWSGMTLPHYIINNKVILEFHIKIISSENDQLIAIADPAMFATPNRRSDVILKIGGAKLHVSKEYLSVQSPVFETLFFGEFIEKGKEEVEIKDVVYEEFVDLLHLIYVRTMKITDRTVLHILKLADRFQVEYVLDEAIRHLTDSKKFDVMAKLLVADQYNLADLKENCLKSFANVAELHKKILESPEYDKFSADLKVSICDLLKKLKLQMTDDSEIVLRWEIDKARFATGRVESKVIDIGGFKWTMIAEKDINRHDNTNFALKCASGHNGRWKCAVEVEVRHYYDDGINFTVECNDERFCFNSNSDTWVFKCNWNWNIMNHNCHLHNDKAMLEFLINISSKSGNQPTFDAQNRKSDVILKIGDEKVHVSKEYLSVHSPVFETLFFGDFAEKGKEEVEIKDIVYEEFIDLLNLVHFKTLMITDRTVSHILKLADRFQMKDVFKLAKMYLTESKGIDVMAKLLVADQYNFADLKEQCFHSFTRAKDLFKKMMAFPEYEKFSGEMKIAICDRMKALKLQCYSIMFCSFRNFKCGSLNVFPAHTHHSKTIRFRMTDDSKLVLRWEIANAKARFATGKVESNVFDKGGFEWTMSVEKDTNCDYGVIFALKCDAGHSGSWKCDVVVEVRQYKTNDLDYGVMMVMTRQDYMIKDKIVFQFNINIISSKKSDAILKIGDEKIHVFKEFLAVHSPVFETLFFGDFAEKMLSMSLIYLKAQKINDRSVVYILKLADRFQMKDVFKLAKMCLTESKGIDVMAKLLVADQYNLSDLKDHCLKSFVNANVLLKKMKAFPEYCNFSGEMKIAICDKMNAVIYGNLPLEVHVSLVVETQSFLSFSEAHRSPQIEYGRMRITEFRNHSEIREENGRITE</sequence>
<dbReference type="SUPFAM" id="SSF49599">
    <property type="entry name" value="TRAF domain-like"/>
    <property type="match status" value="4"/>
</dbReference>
<organism evidence="1 2">
    <name type="scientific">Pristionchus pacificus</name>
    <name type="common">Parasitic nematode worm</name>
    <dbReference type="NCBI Taxonomy" id="54126"/>
    <lineage>
        <taxon>Eukaryota</taxon>
        <taxon>Metazoa</taxon>
        <taxon>Ecdysozoa</taxon>
        <taxon>Nematoda</taxon>
        <taxon>Chromadorea</taxon>
        <taxon>Rhabditida</taxon>
        <taxon>Rhabditina</taxon>
        <taxon>Diplogasteromorpha</taxon>
        <taxon>Diplogasteroidea</taxon>
        <taxon>Neodiplogasteridae</taxon>
        <taxon>Pristionchus</taxon>
    </lineage>
</organism>
<dbReference type="CDD" id="cd18186">
    <property type="entry name" value="BTB_POZ_ZBTB_KLHL-like"/>
    <property type="match status" value="6"/>
</dbReference>
<accession>A0A2A6BKH9</accession>
<dbReference type="PANTHER" id="PTHR47022:SF1">
    <property type="entry name" value="BTB AND MATH DOMAIN-CONTAINING PROTEIN 36-RELATED"/>
    <property type="match status" value="1"/>
</dbReference>
<dbReference type="SUPFAM" id="SSF54695">
    <property type="entry name" value="POZ domain"/>
    <property type="match status" value="8"/>
</dbReference>
<dbReference type="SMART" id="SM00225">
    <property type="entry name" value="BTB"/>
    <property type="match status" value="8"/>
</dbReference>
<accession>A0A8R1Y9D5</accession>
<dbReference type="InterPro" id="IPR011333">
    <property type="entry name" value="SKP1/BTB/POZ_sf"/>
</dbReference>
<dbReference type="InterPro" id="IPR000210">
    <property type="entry name" value="BTB/POZ_dom"/>
</dbReference>